<gene>
    <name evidence="1" type="ORF">UFOVP1165_19</name>
</gene>
<accession>A0A6J5R0G2</accession>
<sequence>MKPRKRIDAEKVESEIKKDYYTCQPAPSELTYGPEQREGCPMQGLRAISLPVER</sequence>
<protein>
    <submittedName>
        <fullName evidence="1">Uncharacterized protein</fullName>
    </submittedName>
</protein>
<evidence type="ECO:0000313" key="1">
    <source>
        <dbReference type="EMBL" id="CAB4188126.1"/>
    </source>
</evidence>
<proteinExistence type="predicted"/>
<name>A0A6J5R0G2_9CAUD</name>
<organism evidence="1">
    <name type="scientific">uncultured Caudovirales phage</name>
    <dbReference type="NCBI Taxonomy" id="2100421"/>
    <lineage>
        <taxon>Viruses</taxon>
        <taxon>Duplodnaviria</taxon>
        <taxon>Heunggongvirae</taxon>
        <taxon>Uroviricota</taxon>
        <taxon>Caudoviricetes</taxon>
        <taxon>Peduoviridae</taxon>
        <taxon>Maltschvirus</taxon>
        <taxon>Maltschvirus maltsch</taxon>
    </lineage>
</organism>
<reference evidence="1" key="1">
    <citation type="submission" date="2020-05" db="EMBL/GenBank/DDBJ databases">
        <authorList>
            <person name="Chiriac C."/>
            <person name="Salcher M."/>
            <person name="Ghai R."/>
            <person name="Kavagutti S V."/>
        </authorList>
    </citation>
    <scope>NUCLEOTIDE SEQUENCE</scope>
</reference>
<dbReference type="EMBL" id="LR797120">
    <property type="protein sequence ID" value="CAB4188126.1"/>
    <property type="molecule type" value="Genomic_DNA"/>
</dbReference>